<organism evidence="2 3">
    <name type="scientific">Carya illinoinensis</name>
    <name type="common">Pecan</name>
    <dbReference type="NCBI Taxonomy" id="32201"/>
    <lineage>
        <taxon>Eukaryota</taxon>
        <taxon>Viridiplantae</taxon>
        <taxon>Streptophyta</taxon>
        <taxon>Embryophyta</taxon>
        <taxon>Tracheophyta</taxon>
        <taxon>Spermatophyta</taxon>
        <taxon>Magnoliopsida</taxon>
        <taxon>eudicotyledons</taxon>
        <taxon>Gunneridae</taxon>
        <taxon>Pentapetalae</taxon>
        <taxon>rosids</taxon>
        <taxon>fabids</taxon>
        <taxon>Fagales</taxon>
        <taxon>Juglandaceae</taxon>
        <taxon>Carya</taxon>
    </lineage>
</organism>
<dbReference type="EMBL" id="CM031835">
    <property type="protein sequence ID" value="KAG6688378.1"/>
    <property type="molecule type" value="Genomic_DNA"/>
</dbReference>
<gene>
    <name evidence="2" type="ORF">I3842_11G121700</name>
</gene>
<protein>
    <submittedName>
        <fullName evidence="2">Uncharacterized protein</fullName>
    </submittedName>
</protein>
<reference evidence="2" key="1">
    <citation type="submission" date="2021-01" db="EMBL/GenBank/DDBJ databases">
        <authorList>
            <person name="Lovell J.T."/>
            <person name="Bentley N."/>
            <person name="Bhattarai G."/>
            <person name="Jenkins J.W."/>
            <person name="Sreedasyam A."/>
            <person name="Alarcon Y."/>
            <person name="Bock C."/>
            <person name="Boston L."/>
            <person name="Carlson J."/>
            <person name="Cervantes K."/>
            <person name="Clermont K."/>
            <person name="Krom N."/>
            <person name="Kubenka K."/>
            <person name="Mamidi S."/>
            <person name="Mattison C."/>
            <person name="Monteros M."/>
            <person name="Pisani C."/>
            <person name="Plott C."/>
            <person name="Rajasekar S."/>
            <person name="Rhein H.S."/>
            <person name="Rohla C."/>
            <person name="Song M."/>
            <person name="Hilaire R.S."/>
            <person name="Shu S."/>
            <person name="Wells L."/>
            <person name="Wang X."/>
            <person name="Webber J."/>
            <person name="Heerema R.J."/>
            <person name="Klein P."/>
            <person name="Conner P."/>
            <person name="Grauke L."/>
            <person name="Grimwood J."/>
            <person name="Schmutz J."/>
            <person name="Randall J.J."/>
        </authorList>
    </citation>
    <scope>NUCLEOTIDE SEQUENCE</scope>
    <source>
        <tissue evidence="2">Leaf</tissue>
    </source>
</reference>
<evidence type="ECO:0000313" key="2">
    <source>
        <dbReference type="EMBL" id="KAG6688378.1"/>
    </source>
</evidence>
<dbReference type="AlphaFoldDB" id="A0A922DPI5"/>
<sequence>MTRRKEKTQRRRVITLPLATNTMASMQSHKPADETCHQNPSLGQKVAQMIGLAPKQSHHGQPVGHGQTQCCGQTQTEGHYQAGNRHANSHGKTEKKTKGKKSKGRDGKSCSGSDSSSDSD</sequence>
<feature type="region of interest" description="Disordered" evidence="1">
    <location>
        <begin position="52"/>
        <end position="120"/>
    </location>
</feature>
<feature type="compositionally biased region" description="Low complexity" evidence="1">
    <location>
        <begin position="64"/>
        <end position="79"/>
    </location>
</feature>
<evidence type="ECO:0000313" key="3">
    <source>
        <dbReference type="Proteomes" id="UP000811246"/>
    </source>
</evidence>
<proteinExistence type="predicted"/>
<feature type="compositionally biased region" description="Low complexity" evidence="1">
    <location>
        <begin position="109"/>
        <end position="120"/>
    </location>
</feature>
<comment type="caution">
    <text evidence="2">The sequence shown here is derived from an EMBL/GenBank/DDBJ whole genome shotgun (WGS) entry which is preliminary data.</text>
</comment>
<evidence type="ECO:0000256" key="1">
    <source>
        <dbReference type="SAM" id="MobiDB-lite"/>
    </source>
</evidence>
<accession>A0A922DPI5</accession>
<name>A0A922DPI5_CARIL</name>
<dbReference type="Proteomes" id="UP000811246">
    <property type="component" value="Chromosome 11"/>
</dbReference>